<dbReference type="Proteomes" id="UP001212821">
    <property type="component" value="Plasmid punmamed4"/>
</dbReference>
<feature type="region of interest" description="Disordered" evidence="1">
    <location>
        <begin position="98"/>
        <end position="127"/>
    </location>
</feature>
<evidence type="ECO:0000313" key="2">
    <source>
        <dbReference type="EMBL" id="WBP92216.1"/>
    </source>
</evidence>
<accession>A0ABY7QI91</accession>
<keyword evidence="2" id="KW-0614">Plasmid</keyword>
<name>A0ABY7QI91_9ACTN</name>
<evidence type="ECO:0000313" key="3">
    <source>
        <dbReference type="Proteomes" id="UP001212821"/>
    </source>
</evidence>
<keyword evidence="3" id="KW-1185">Reference proteome</keyword>
<proteinExistence type="predicted"/>
<protein>
    <submittedName>
        <fullName evidence="2">Uncharacterized protein</fullName>
    </submittedName>
</protein>
<sequence length="244" mass="26813">MSDGALIVVALDPEPLALLEKRAEAERERDRAWLSAARARLDDLGLSRREKSEQLRLIRQQHAEARAAGELLGTRDLVVAQALREVLEARGLYRDWPEPPAGALNAPGRRLGTSPSRHGRRDGDGGFEARLPVKLDPALAATVRRAAYWKSAEAYEQLEAWERRWGEGPGAFLRRAERSGVPGPLALVAAAGRPVATAEAMEEREMLRARILTVGDLMRAAVDRAGAGWDRLPKDEAQEPPALF</sequence>
<dbReference type="RefSeq" id="WP_270151973.1">
    <property type="nucleotide sequence ID" value="NZ_CP115453.1"/>
</dbReference>
<dbReference type="EMBL" id="CP115453">
    <property type="protein sequence ID" value="WBP92216.1"/>
    <property type="molecule type" value="Genomic_DNA"/>
</dbReference>
<reference evidence="2 3" key="1">
    <citation type="submission" date="2022-12" db="EMBL/GenBank/DDBJ databases">
        <title>HUAS 3-15.</title>
        <authorList>
            <person name="Mo P."/>
        </authorList>
    </citation>
    <scope>NUCLEOTIDE SEQUENCE [LARGE SCALE GENOMIC DNA]</scope>
    <source>
        <strain evidence="2 3">HUAS 3-15</strain>
        <plasmid evidence="2 3">punmamed4</plasmid>
    </source>
</reference>
<organism evidence="2 3">
    <name type="scientific">Kitasatospora cathayae</name>
    <dbReference type="NCBI Taxonomy" id="3004092"/>
    <lineage>
        <taxon>Bacteria</taxon>
        <taxon>Bacillati</taxon>
        <taxon>Actinomycetota</taxon>
        <taxon>Actinomycetes</taxon>
        <taxon>Kitasatosporales</taxon>
        <taxon>Streptomycetaceae</taxon>
        <taxon>Kitasatospora</taxon>
    </lineage>
</organism>
<geneLocation type="plasmid" evidence="2 3">
    <name>punmamed4</name>
</geneLocation>
<evidence type="ECO:0000256" key="1">
    <source>
        <dbReference type="SAM" id="MobiDB-lite"/>
    </source>
</evidence>
<gene>
    <name evidence="2" type="ORF">O1G21_41140</name>
</gene>